<dbReference type="KEGG" id="ral:Rumal_1382"/>
<sequence length="87" mass="9768">MRSKTEMIRNRYPVGTRVCCDEMPDDPNPIPRGTCGTVMGVDDAGQLIMKWDNGRSLSIIPGVDRFHVVEQNEDESLKENEGIDLSM</sequence>
<reference evidence="2 3" key="1">
    <citation type="journal article" date="2011" name="J. Bacteriol.">
        <title>Complete genome of the cellulolytic ruminal bacterium Ruminococcus albus 7.</title>
        <authorList>
            <person name="Suen G."/>
            <person name="Stevenson D.M."/>
            <person name="Bruce D.C."/>
            <person name="Chertkov O."/>
            <person name="Copeland A."/>
            <person name="Cheng J.F."/>
            <person name="Detter C."/>
            <person name="Detter J.C."/>
            <person name="Goodwin L.A."/>
            <person name="Han C.S."/>
            <person name="Hauser L.J."/>
            <person name="Ivanova N.N."/>
            <person name="Kyrpides N.C."/>
            <person name="Land M.L."/>
            <person name="Lapidus A."/>
            <person name="Lucas S."/>
            <person name="Ovchinnikova G."/>
            <person name="Pitluck S."/>
            <person name="Tapia R."/>
            <person name="Woyke T."/>
            <person name="Boyum J."/>
            <person name="Mead D."/>
            <person name="Weimer P.J."/>
        </authorList>
    </citation>
    <scope>NUCLEOTIDE SEQUENCE [LARGE SCALE GENOMIC DNA]</scope>
    <source>
        <strain evidence="3">ATCC 27210 / DSM 20455 / JCM 14654 / NCDO 2250 / 7</strain>
    </source>
</reference>
<feature type="domain" description="DUF4314" evidence="1">
    <location>
        <begin position="3"/>
        <end position="68"/>
    </location>
</feature>
<accession>E6UFJ2</accession>
<dbReference type="eggNOG" id="ENOG5032ZY7">
    <property type="taxonomic scope" value="Bacteria"/>
</dbReference>
<evidence type="ECO:0000313" key="3">
    <source>
        <dbReference type="Proteomes" id="UP000006919"/>
    </source>
</evidence>
<dbReference type="HOGENOM" id="CLU_179854_0_0_9"/>
<dbReference type="OrthoDB" id="9813511at2"/>
<evidence type="ECO:0000259" key="1">
    <source>
        <dbReference type="Pfam" id="PF14192"/>
    </source>
</evidence>
<dbReference type="Proteomes" id="UP000006919">
    <property type="component" value="Chromosome"/>
</dbReference>
<dbReference type="RefSeq" id="WP_013498065.1">
    <property type="nucleotide sequence ID" value="NC_014833.1"/>
</dbReference>
<gene>
    <name evidence="2" type="ordered locus">Rumal_1382</name>
</gene>
<dbReference type="STRING" id="697329.Rumal_1382"/>
<proteinExistence type="predicted"/>
<dbReference type="InterPro" id="IPR025463">
    <property type="entry name" value="DUF4314"/>
</dbReference>
<name>E6UFJ2_RUMA7</name>
<dbReference type="Pfam" id="PF14192">
    <property type="entry name" value="DUF4314"/>
    <property type="match status" value="1"/>
</dbReference>
<dbReference type="EMBL" id="CP002403">
    <property type="protein sequence ID" value="ADU21896.1"/>
    <property type="molecule type" value="Genomic_DNA"/>
</dbReference>
<organism evidence="2 3">
    <name type="scientific">Ruminococcus albus (strain ATCC 27210 / DSM 20455 / JCM 14654 / NCDO 2250 / 7)</name>
    <dbReference type="NCBI Taxonomy" id="697329"/>
    <lineage>
        <taxon>Bacteria</taxon>
        <taxon>Bacillati</taxon>
        <taxon>Bacillota</taxon>
        <taxon>Clostridia</taxon>
        <taxon>Eubacteriales</taxon>
        <taxon>Oscillospiraceae</taxon>
        <taxon>Ruminococcus</taxon>
    </lineage>
</organism>
<evidence type="ECO:0000313" key="2">
    <source>
        <dbReference type="EMBL" id="ADU21896.1"/>
    </source>
</evidence>
<protein>
    <recommendedName>
        <fullName evidence="1">DUF4314 domain-containing protein</fullName>
    </recommendedName>
</protein>
<dbReference type="AlphaFoldDB" id="E6UFJ2"/>